<evidence type="ECO:0000256" key="5">
    <source>
        <dbReference type="ARBA" id="ARBA00022794"/>
    </source>
</evidence>
<keyword evidence="4" id="KW-0677">Repeat</keyword>
<protein>
    <submittedName>
        <fullName evidence="10">Intraflagellar transport protein 172</fullName>
    </submittedName>
</protein>
<dbReference type="InterPro" id="IPR056170">
    <property type="entry name" value="Znf_IFT121-like"/>
</dbReference>
<evidence type="ECO:0000259" key="9">
    <source>
        <dbReference type="Pfam" id="PF23145"/>
    </source>
</evidence>
<evidence type="ECO:0000256" key="1">
    <source>
        <dbReference type="ARBA" id="ARBA00004120"/>
    </source>
</evidence>
<evidence type="ECO:0000256" key="3">
    <source>
        <dbReference type="ARBA" id="ARBA00022574"/>
    </source>
</evidence>
<keyword evidence="5" id="KW-0970">Cilium biogenesis/degradation</keyword>
<feature type="domain" description="IFT121-like zinc finger" evidence="9">
    <location>
        <begin position="112"/>
        <end position="155"/>
    </location>
</feature>
<dbReference type="AlphaFoldDB" id="A0A146LRG1"/>
<name>A0A146LRG1_LYGHE</name>
<evidence type="ECO:0000256" key="8">
    <source>
        <dbReference type="ARBA" id="ARBA00023273"/>
    </source>
</evidence>
<keyword evidence="3" id="KW-0853">WD repeat</keyword>
<evidence type="ECO:0000256" key="2">
    <source>
        <dbReference type="ARBA" id="ARBA00022490"/>
    </source>
</evidence>
<evidence type="ECO:0000256" key="4">
    <source>
        <dbReference type="ARBA" id="ARBA00022737"/>
    </source>
</evidence>
<comment type="subcellular location">
    <subcellularLocation>
        <location evidence="1">Cytoplasm</location>
        <location evidence="1">Cytoskeleton</location>
        <location evidence="1">Cilium basal body</location>
    </subcellularLocation>
</comment>
<evidence type="ECO:0000256" key="6">
    <source>
        <dbReference type="ARBA" id="ARBA00023069"/>
    </source>
</evidence>
<reference evidence="10" key="1">
    <citation type="journal article" date="2016" name="Gigascience">
        <title>De novo construction of an expanded transcriptome assembly for the western tarnished plant bug, Lygus hesperus.</title>
        <authorList>
            <person name="Tassone E.E."/>
            <person name="Geib S.M."/>
            <person name="Hall B."/>
            <person name="Fabrick J.A."/>
            <person name="Brent C.S."/>
            <person name="Hull J.J."/>
        </authorList>
    </citation>
    <scope>NUCLEOTIDE SEQUENCE</scope>
</reference>
<keyword evidence="10" id="KW-0282">Flagellum</keyword>
<proteinExistence type="predicted"/>
<evidence type="ECO:0000313" key="10">
    <source>
        <dbReference type="EMBL" id="JAQ09352.1"/>
    </source>
</evidence>
<keyword evidence="8" id="KW-0966">Cell projection</keyword>
<keyword evidence="7" id="KW-0206">Cytoskeleton</keyword>
<accession>A0A146LRG1</accession>
<sequence length="156" mass="17117">MSVKGVSGYESVSFIYLNHALDIVERIDDGDHESGNVSNADFATTDFPTLYILPKTQTVPKAEMEKVNDWVLTMSIDNSNNIERKLPTTSDPQTGEQFYEASLISPSGNTFPECAVTGYPIVGGSGLSRCSHCKRPASQVDWNRYVMAAKVCPWCG</sequence>
<dbReference type="EMBL" id="GDHC01009277">
    <property type="protein sequence ID" value="JAQ09352.1"/>
    <property type="molecule type" value="Transcribed_RNA"/>
</dbReference>
<evidence type="ECO:0000256" key="7">
    <source>
        <dbReference type="ARBA" id="ARBA00023212"/>
    </source>
</evidence>
<organism evidence="10">
    <name type="scientific">Lygus hesperus</name>
    <name type="common">Western plant bug</name>
    <dbReference type="NCBI Taxonomy" id="30085"/>
    <lineage>
        <taxon>Eukaryota</taxon>
        <taxon>Metazoa</taxon>
        <taxon>Ecdysozoa</taxon>
        <taxon>Arthropoda</taxon>
        <taxon>Hexapoda</taxon>
        <taxon>Insecta</taxon>
        <taxon>Pterygota</taxon>
        <taxon>Neoptera</taxon>
        <taxon>Paraneoptera</taxon>
        <taxon>Hemiptera</taxon>
        <taxon>Heteroptera</taxon>
        <taxon>Panheteroptera</taxon>
        <taxon>Cimicomorpha</taxon>
        <taxon>Miridae</taxon>
        <taxon>Mirini</taxon>
        <taxon>Lygus</taxon>
    </lineage>
</organism>
<dbReference type="GO" id="GO:0030030">
    <property type="term" value="P:cell projection organization"/>
    <property type="evidence" value="ECO:0007669"/>
    <property type="project" value="UniProtKB-KW"/>
</dbReference>
<gene>
    <name evidence="10" type="primary">Ift172_1</name>
    <name evidence="10" type="ORF">g.31674</name>
</gene>
<keyword evidence="2" id="KW-0963">Cytoplasm</keyword>
<dbReference type="Pfam" id="PF23145">
    <property type="entry name" value="Zf_2nd_IFT121"/>
    <property type="match status" value="1"/>
</dbReference>
<keyword evidence="6" id="KW-0969">Cilium</keyword>